<evidence type="ECO:0000313" key="2">
    <source>
        <dbReference type="Proteomes" id="UP000009169"/>
    </source>
</evidence>
<dbReference type="Proteomes" id="UP000009169">
    <property type="component" value="Unassembled WGS sequence"/>
</dbReference>
<gene>
    <name evidence="1" type="ORF">TEQG_08342</name>
</gene>
<proteinExistence type="predicted"/>
<reference evidence="2" key="1">
    <citation type="journal article" date="2012" name="MBio">
        <title>Comparative genome analysis of Trichophyton rubrum and related dermatophytes reveals candidate genes involved in infection.</title>
        <authorList>
            <person name="Martinez D.A."/>
            <person name="Oliver B.G."/>
            <person name="Graeser Y."/>
            <person name="Goldberg J.M."/>
            <person name="Li W."/>
            <person name="Martinez-Rossi N.M."/>
            <person name="Monod M."/>
            <person name="Shelest E."/>
            <person name="Barton R.C."/>
            <person name="Birch E."/>
            <person name="Brakhage A.A."/>
            <person name="Chen Z."/>
            <person name="Gurr S.J."/>
            <person name="Heiman D."/>
            <person name="Heitman J."/>
            <person name="Kosti I."/>
            <person name="Rossi A."/>
            <person name="Saif S."/>
            <person name="Samalova M."/>
            <person name="Saunders C.W."/>
            <person name="Shea T."/>
            <person name="Summerbell R.C."/>
            <person name="Xu J."/>
            <person name="Young S."/>
            <person name="Zeng Q."/>
            <person name="Birren B.W."/>
            <person name="Cuomo C.A."/>
            <person name="White T.C."/>
        </authorList>
    </citation>
    <scope>NUCLEOTIDE SEQUENCE [LARGE SCALE GENOMIC DNA]</scope>
    <source>
        <strain evidence="2">ATCC MYA-4606 / CBS 127.97</strain>
    </source>
</reference>
<dbReference type="AlphaFoldDB" id="F2Q5E8"/>
<protein>
    <submittedName>
        <fullName evidence="1">Uncharacterized protein</fullName>
    </submittedName>
</protein>
<keyword evidence="2" id="KW-1185">Reference proteome</keyword>
<dbReference type="VEuPathDB" id="FungiDB:TEQG_08342"/>
<evidence type="ECO:0000313" key="1">
    <source>
        <dbReference type="EMBL" id="EGE09366.1"/>
    </source>
</evidence>
<accession>F2Q5E8</accession>
<name>F2Q5E8_TRIEC</name>
<dbReference type="HOGENOM" id="CLU_2098563_0_0_1"/>
<organism evidence="1 2">
    <name type="scientific">Trichophyton equinum (strain ATCC MYA-4606 / CBS 127.97)</name>
    <name type="common">Horse ringworm fungus</name>
    <dbReference type="NCBI Taxonomy" id="559882"/>
    <lineage>
        <taxon>Eukaryota</taxon>
        <taxon>Fungi</taxon>
        <taxon>Dikarya</taxon>
        <taxon>Ascomycota</taxon>
        <taxon>Pezizomycotina</taxon>
        <taxon>Eurotiomycetes</taxon>
        <taxon>Eurotiomycetidae</taxon>
        <taxon>Onygenales</taxon>
        <taxon>Arthrodermataceae</taxon>
        <taxon>Trichophyton</taxon>
    </lineage>
</organism>
<sequence>MRRQSIAHTQACGRARPFLNIDGPRQKDTPLAPVSSPFQSFKLLFRTFWPNQGHCGSACPIFIRPGIRLRTWYERGDPTLFVFAQFHNIDPLPFGLNNDAFAIPSISGVKLSKGPN</sequence>
<dbReference type="EMBL" id="DS995802">
    <property type="protein sequence ID" value="EGE09366.1"/>
    <property type="molecule type" value="Genomic_DNA"/>
</dbReference>